<dbReference type="AlphaFoldDB" id="A0A061QZ07"/>
<proteinExistence type="predicted"/>
<dbReference type="EMBL" id="GBEZ01023211">
    <property type="protein sequence ID" value="JAC63660.1"/>
    <property type="molecule type" value="Transcribed_RNA"/>
</dbReference>
<reference evidence="1" key="1">
    <citation type="submission" date="2014-05" db="EMBL/GenBank/DDBJ databases">
        <title>The transcriptome of the halophilic microalga Tetraselmis sp. GSL018 isolated from the Great Salt Lake, Utah.</title>
        <authorList>
            <person name="Jinkerson R.E."/>
            <person name="D'Adamo S."/>
            <person name="Posewitz M.C."/>
        </authorList>
    </citation>
    <scope>NUCLEOTIDE SEQUENCE</scope>
    <source>
        <strain evidence="1">GSL018</strain>
    </source>
</reference>
<evidence type="ECO:0000313" key="1">
    <source>
        <dbReference type="EMBL" id="JAC63660.1"/>
    </source>
</evidence>
<accession>A0A061QZ07</accession>
<gene>
    <name evidence="1" type="ORF">TSPGSL018_20093</name>
</gene>
<name>A0A061QZ07_9CHLO</name>
<sequence length="40" mass="4340">ERQQGGKARGKGGIGAARGRRICIGLVWPGHEICRGYVLY</sequence>
<organism evidence="1">
    <name type="scientific">Tetraselmis sp. GSL018</name>
    <dbReference type="NCBI Taxonomy" id="582737"/>
    <lineage>
        <taxon>Eukaryota</taxon>
        <taxon>Viridiplantae</taxon>
        <taxon>Chlorophyta</taxon>
        <taxon>core chlorophytes</taxon>
        <taxon>Chlorodendrophyceae</taxon>
        <taxon>Chlorodendrales</taxon>
        <taxon>Chlorodendraceae</taxon>
        <taxon>Tetraselmis</taxon>
    </lineage>
</organism>
<protein>
    <submittedName>
        <fullName evidence="1">Uncharacterized protein</fullName>
    </submittedName>
</protein>
<feature type="non-terminal residue" evidence="1">
    <location>
        <position position="1"/>
    </location>
</feature>